<sequence length="200" mass="22577">MEDPLSAGAVVISLPGIFMSCVQCFELIQCGRNIERDLLILTTKFSNQQLRFTKWGEACGLGYPNGYDPQLDDAQFKPNIERTLWSIKLVLDSGITVIESYETDPTEKAANVLLRGTAARWSWTAVKERLRKSTKHSGFKEATKWALADKRKLDDLVKHPSDLVGDLEYLTKDLGVPARQRILVQYEIESISDTETLEII</sequence>
<dbReference type="Proteomes" id="UP000799755">
    <property type="component" value="Unassembled WGS sequence"/>
</dbReference>
<feature type="non-terminal residue" evidence="1">
    <location>
        <position position="200"/>
    </location>
</feature>
<evidence type="ECO:0000313" key="2">
    <source>
        <dbReference type="Proteomes" id="UP000799755"/>
    </source>
</evidence>
<name>A0ACB6QYM5_9PLEO</name>
<proteinExistence type="predicted"/>
<reference evidence="1" key="1">
    <citation type="journal article" date="2020" name="Stud. Mycol.">
        <title>101 Dothideomycetes genomes: a test case for predicting lifestyles and emergence of pathogens.</title>
        <authorList>
            <person name="Haridas S."/>
            <person name="Albert R."/>
            <person name="Binder M."/>
            <person name="Bloem J."/>
            <person name="Labutti K."/>
            <person name="Salamov A."/>
            <person name="Andreopoulos B."/>
            <person name="Baker S."/>
            <person name="Barry K."/>
            <person name="Bills G."/>
            <person name="Bluhm B."/>
            <person name="Cannon C."/>
            <person name="Castanera R."/>
            <person name="Culley D."/>
            <person name="Daum C."/>
            <person name="Ezra D."/>
            <person name="Gonzalez J."/>
            <person name="Henrissat B."/>
            <person name="Kuo A."/>
            <person name="Liang C."/>
            <person name="Lipzen A."/>
            <person name="Lutzoni F."/>
            <person name="Magnuson J."/>
            <person name="Mondo S."/>
            <person name="Nolan M."/>
            <person name="Ohm R."/>
            <person name="Pangilinan J."/>
            <person name="Park H.-J."/>
            <person name="Ramirez L."/>
            <person name="Alfaro M."/>
            <person name="Sun H."/>
            <person name="Tritt A."/>
            <person name="Yoshinaga Y."/>
            <person name="Zwiers L.-H."/>
            <person name="Turgeon B."/>
            <person name="Goodwin S."/>
            <person name="Spatafora J."/>
            <person name="Crous P."/>
            <person name="Grigoriev I."/>
        </authorList>
    </citation>
    <scope>NUCLEOTIDE SEQUENCE</scope>
    <source>
        <strain evidence="1">ATCC 200398</strain>
    </source>
</reference>
<accession>A0ACB6QYM5</accession>
<keyword evidence="2" id="KW-1185">Reference proteome</keyword>
<evidence type="ECO:0000313" key="1">
    <source>
        <dbReference type="EMBL" id="KAF2471668.1"/>
    </source>
</evidence>
<organism evidence="1 2">
    <name type="scientific">Lindgomyces ingoldianus</name>
    <dbReference type="NCBI Taxonomy" id="673940"/>
    <lineage>
        <taxon>Eukaryota</taxon>
        <taxon>Fungi</taxon>
        <taxon>Dikarya</taxon>
        <taxon>Ascomycota</taxon>
        <taxon>Pezizomycotina</taxon>
        <taxon>Dothideomycetes</taxon>
        <taxon>Pleosporomycetidae</taxon>
        <taxon>Pleosporales</taxon>
        <taxon>Lindgomycetaceae</taxon>
        <taxon>Lindgomyces</taxon>
    </lineage>
</organism>
<gene>
    <name evidence="1" type="ORF">BDR25DRAFT_222763</name>
</gene>
<protein>
    <submittedName>
        <fullName evidence="1">Uncharacterized protein</fullName>
    </submittedName>
</protein>
<dbReference type="EMBL" id="MU003504">
    <property type="protein sequence ID" value="KAF2471668.1"/>
    <property type="molecule type" value="Genomic_DNA"/>
</dbReference>
<comment type="caution">
    <text evidence="1">The sequence shown here is derived from an EMBL/GenBank/DDBJ whole genome shotgun (WGS) entry which is preliminary data.</text>
</comment>